<reference evidence="2 3" key="1">
    <citation type="submission" date="2019-06" db="EMBL/GenBank/DDBJ databases">
        <title>Draft genome sequence of the filamentous fungus Phialemoniopsis curvata isolated from diesel fuel.</title>
        <authorList>
            <person name="Varaljay V.A."/>
            <person name="Lyon W.J."/>
            <person name="Crouch A.L."/>
            <person name="Drake C.E."/>
            <person name="Hollomon J.M."/>
            <person name="Nadeau L.J."/>
            <person name="Nunn H.S."/>
            <person name="Stevenson B.S."/>
            <person name="Bojanowski C.L."/>
            <person name="Crookes-Goodson W.J."/>
        </authorList>
    </citation>
    <scope>NUCLEOTIDE SEQUENCE [LARGE SCALE GENOMIC DNA]</scope>
    <source>
        <strain evidence="2 3">D216</strain>
    </source>
</reference>
<dbReference type="AlphaFoldDB" id="A0A507B0I3"/>
<feature type="compositionally biased region" description="Basic and acidic residues" evidence="1">
    <location>
        <begin position="267"/>
        <end position="289"/>
    </location>
</feature>
<dbReference type="GeneID" id="41973884"/>
<protein>
    <submittedName>
        <fullName evidence="2">Uncharacterized protein</fullName>
    </submittedName>
</protein>
<feature type="compositionally biased region" description="Basic and acidic residues" evidence="1">
    <location>
        <begin position="113"/>
        <end position="127"/>
    </location>
</feature>
<sequence>MSRPYDDDDDDRPRSRDHHRRQRSPDYYYAGGAPPPPYASGAMPAPPPGVSRARLQYEPQSPFYNPGASNPDLDRYGGLQVPSSRHRPRSVPPPMSGALTTRSRRGSRSPSPSRDHDHPHSPLDKARHALNHTFTPSTSGLGVGVLGAIVGGLAAREVSEATARNKEKSAPQHGSGAKDEDRDRARLVSTLIGAAVGGLGANALEKRLEKGRKEDREEQEAWERKWGRRGRDDRDDYEDDRSRKDLGRGGRKPRYDDRYGDDDDDGYDHVYRETQPRHRRSDDGLRGRY</sequence>
<dbReference type="InParanoid" id="A0A507B0I3"/>
<dbReference type="STRING" id="1093900.A0A507B0I3"/>
<dbReference type="EMBL" id="SKBQ01000036">
    <property type="protein sequence ID" value="TPX13237.1"/>
    <property type="molecule type" value="Genomic_DNA"/>
</dbReference>
<feature type="region of interest" description="Disordered" evidence="1">
    <location>
        <begin position="158"/>
        <end position="289"/>
    </location>
</feature>
<feature type="compositionally biased region" description="Pro residues" evidence="1">
    <location>
        <begin position="33"/>
        <end position="49"/>
    </location>
</feature>
<dbReference type="Proteomes" id="UP000319257">
    <property type="component" value="Unassembled WGS sequence"/>
</dbReference>
<evidence type="ECO:0000313" key="3">
    <source>
        <dbReference type="Proteomes" id="UP000319257"/>
    </source>
</evidence>
<gene>
    <name evidence="2" type="ORF">E0L32_006437</name>
</gene>
<feature type="compositionally biased region" description="Basic and acidic residues" evidence="1">
    <location>
        <begin position="158"/>
        <end position="186"/>
    </location>
</feature>
<evidence type="ECO:0000256" key="1">
    <source>
        <dbReference type="SAM" id="MobiDB-lite"/>
    </source>
</evidence>
<proteinExistence type="predicted"/>
<evidence type="ECO:0000313" key="2">
    <source>
        <dbReference type="EMBL" id="TPX13237.1"/>
    </source>
</evidence>
<feature type="region of interest" description="Disordered" evidence="1">
    <location>
        <begin position="1"/>
        <end position="144"/>
    </location>
</feature>
<dbReference type="RefSeq" id="XP_030994948.1">
    <property type="nucleotide sequence ID" value="XM_031141070.1"/>
</dbReference>
<accession>A0A507B0I3</accession>
<name>A0A507B0I3_9PEZI</name>
<organism evidence="2 3">
    <name type="scientific">Thyridium curvatum</name>
    <dbReference type="NCBI Taxonomy" id="1093900"/>
    <lineage>
        <taxon>Eukaryota</taxon>
        <taxon>Fungi</taxon>
        <taxon>Dikarya</taxon>
        <taxon>Ascomycota</taxon>
        <taxon>Pezizomycotina</taxon>
        <taxon>Sordariomycetes</taxon>
        <taxon>Sordariomycetidae</taxon>
        <taxon>Thyridiales</taxon>
        <taxon>Thyridiaceae</taxon>
        <taxon>Thyridium</taxon>
    </lineage>
</organism>
<comment type="caution">
    <text evidence="2">The sequence shown here is derived from an EMBL/GenBank/DDBJ whole genome shotgun (WGS) entry which is preliminary data.</text>
</comment>
<keyword evidence="3" id="KW-1185">Reference proteome</keyword>
<feature type="compositionally biased region" description="Acidic residues" evidence="1">
    <location>
        <begin position="1"/>
        <end position="10"/>
    </location>
</feature>
<feature type="compositionally biased region" description="Basic and acidic residues" evidence="1">
    <location>
        <begin position="204"/>
        <end position="258"/>
    </location>
</feature>